<feature type="compositionally biased region" description="Basic residues" evidence="1">
    <location>
        <begin position="346"/>
        <end position="355"/>
    </location>
</feature>
<feature type="region of interest" description="Disordered" evidence="1">
    <location>
        <begin position="50"/>
        <end position="235"/>
    </location>
</feature>
<evidence type="ECO:0000313" key="3">
    <source>
        <dbReference type="Proteomes" id="UP000001861"/>
    </source>
</evidence>
<organism evidence="2 3">
    <name type="scientific">Coprinopsis cinerea (strain Okayama-7 / 130 / ATCC MYA-4618 / FGSC 9003)</name>
    <name type="common">Inky cap fungus</name>
    <name type="synonym">Hormographiella aspergillata</name>
    <dbReference type="NCBI Taxonomy" id="240176"/>
    <lineage>
        <taxon>Eukaryota</taxon>
        <taxon>Fungi</taxon>
        <taxon>Dikarya</taxon>
        <taxon>Basidiomycota</taxon>
        <taxon>Agaricomycotina</taxon>
        <taxon>Agaricomycetes</taxon>
        <taxon>Agaricomycetidae</taxon>
        <taxon>Agaricales</taxon>
        <taxon>Agaricineae</taxon>
        <taxon>Psathyrellaceae</taxon>
        <taxon>Coprinopsis</taxon>
    </lineage>
</organism>
<name>A8NZ42_COPC7</name>
<sequence length="578" mass="62001">MPSAIVYPSPPPTTNTLEASQRSRLLKSSRKIEAMLGATPFVLEVDVTARDAADQGYPRPPITPRTKARRRRGQLFEGTSSCSSSSGSEDEATAINVDLNDGDDSDASSYVFVDPSGPHGGYQPHSLPEAPSPTTAKKPSPRGRSKSEAKPKYNKTKPLPVPPVPTAPILLDLPLSDKKGKKKGPQPLAQPILLRLRTIPPTSQSAPTSTSVSRDASPVRPRHKPSNSISTIASSDSVISVQTPISSVFTTPEKNEAREKEMRRKKLAKLARTLGENVPPELVFPQCAKERKSSISRTERRGSVSNKPSTHQKSPSTTTPTPSPTNAKEASATASTSAAPTPVQPKKFKRAHRPRSLSVPLVFPSTAAPTIEVEQTTDAEEETERVSPIIFAPAPTTTVIPPTPKVVEVRAPAPAVGGYSQRAIGFSRRKVSNSLDSPRGRLAFEGLTTVPATGANSIYPQRAPYVRSNSANHLPLPYSPSKSTFTGRGAASLDITRPVVSGHAHSASTSSVNWGRSPLDYVGGQSRSAGHVRSQTATTIAVGECEDLHKRKEREWSGEWNVADMGDVVRRLRELKGR</sequence>
<evidence type="ECO:0000256" key="1">
    <source>
        <dbReference type="SAM" id="MobiDB-lite"/>
    </source>
</evidence>
<dbReference type="AlphaFoldDB" id="A8NZ42"/>
<dbReference type="VEuPathDB" id="FungiDB:CC1G_08152"/>
<feature type="compositionally biased region" description="Polar residues" evidence="1">
    <location>
        <begin position="303"/>
        <end position="313"/>
    </location>
</feature>
<feature type="compositionally biased region" description="Basic and acidic residues" evidence="1">
    <location>
        <begin position="253"/>
        <end position="262"/>
    </location>
</feature>
<dbReference type="RefSeq" id="XP_001837598.1">
    <property type="nucleotide sequence ID" value="XM_001837546.2"/>
</dbReference>
<dbReference type="OrthoDB" id="3215907at2759"/>
<feature type="compositionally biased region" description="Low complexity" evidence="1">
    <location>
        <begin position="226"/>
        <end position="235"/>
    </location>
</feature>
<comment type="caution">
    <text evidence="2">The sequence shown here is derived from an EMBL/GenBank/DDBJ whole genome shotgun (WGS) entry which is preliminary data.</text>
</comment>
<dbReference type="OMA" id="DSVESPW"/>
<proteinExistence type="predicted"/>
<protein>
    <submittedName>
        <fullName evidence="2">Uncharacterized protein</fullName>
    </submittedName>
</protein>
<feature type="compositionally biased region" description="Basic and acidic residues" evidence="1">
    <location>
        <begin position="288"/>
        <end position="302"/>
    </location>
</feature>
<feature type="compositionally biased region" description="Low complexity" evidence="1">
    <location>
        <begin position="200"/>
        <end position="213"/>
    </location>
</feature>
<accession>A8NZ42</accession>
<feature type="region of interest" description="Disordered" evidence="1">
    <location>
        <begin position="248"/>
        <end position="363"/>
    </location>
</feature>
<dbReference type="Proteomes" id="UP000001861">
    <property type="component" value="Unassembled WGS sequence"/>
</dbReference>
<feature type="region of interest" description="Disordered" evidence="1">
    <location>
        <begin position="1"/>
        <end position="22"/>
    </location>
</feature>
<dbReference type="KEGG" id="cci:CC1G_08152"/>
<gene>
    <name evidence="2" type="ORF">CC1G_08152</name>
</gene>
<evidence type="ECO:0000313" key="2">
    <source>
        <dbReference type="EMBL" id="EAU84222.1"/>
    </source>
</evidence>
<keyword evidence="3" id="KW-1185">Reference proteome</keyword>
<reference evidence="2 3" key="1">
    <citation type="journal article" date="2010" name="Proc. Natl. Acad. Sci. U.S.A.">
        <title>Insights into evolution of multicellular fungi from the assembled chromosomes of the mushroom Coprinopsis cinerea (Coprinus cinereus).</title>
        <authorList>
            <person name="Stajich J.E."/>
            <person name="Wilke S.K."/>
            <person name="Ahren D."/>
            <person name="Au C.H."/>
            <person name="Birren B.W."/>
            <person name="Borodovsky M."/>
            <person name="Burns C."/>
            <person name="Canback B."/>
            <person name="Casselton L.A."/>
            <person name="Cheng C.K."/>
            <person name="Deng J."/>
            <person name="Dietrich F.S."/>
            <person name="Fargo D.C."/>
            <person name="Farman M.L."/>
            <person name="Gathman A.C."/>
            <person name="Goldberg J."/>
            <person name="Guigo R."/>
            <person name="Hoegger P.J."/>
            <person name="Hooker J.B."/>
            <person name="Huggins A."/>
            <person name="James T.Y."/>
            <person name="Kamada T."/>
            <person name="Kilaru S."/>
            <person name="Kodira C."/>
            <person name="Kues U."/>
            <person name="Kupfer D."/>
            <person name="Kwan H.S."/>
            <person name="Lomsadze A."/>
            <person name="Li W."/>
            <person name="Lilly W.W."/>
            <person name="Ma L.J."/>
            <person name="Mackey A.J."/>
            <person name="Manning G."/>
            <person name="Martin F."/>
            <person name="Muraguchi H."/>
            <person name="Natvig D.O."/>
            <person name="Palmerini H."/>
            <person name="Ramesh M.A."/>
            <person name="Rehmeyer C.J."/>
            <person name="Roe B.A."/>
            <person name="Shenoy N."/>
            <person name="Stanke M."/>
            <person name="Ter-Hovhannisyan V."/>
            <person name="Tunlid A."/>
            <person name="Velagapudi R."/>
            <person name="Vision T.J."/>
            <person name="Zeng Q."/>
            <person name="Zolan M.E."/>
            <person name="Pukkila P.J."/>
        </authorList>
    </citation>
    <scope>NUCLEOTIDE SEQUENCE [LARGE SCALE GENOMIC DNA]</scope>
    <source>
        <strain evidence="3">Okayama-7 / 130 / ATCC MYA-4618 / FGSC 9003</strain>
    </source>
</reference>
<dbReference type="eggNOG" id="ENOG502T0DT">
    <property type="taxonomic scope" value="Eukaryota"/>
</dbReference>
<feature type="compositionally biased region" description="Low complexity" evidence="1">
    <location>
        <begin position="330"/>
        <end position="341"/>
    </location>
</feature>
<dbReference type="GeneID" id="6014158"/>
<dbReference type="InParanoid" id="A8NZ42"/>
<dbReference type="EMBL" id="AACS02000005">
    <property type="protein sequence ID" value="EAU84222.1"/>
    <property type="molecule type" value="Genomic_DNA"/>
</dbReference>